<dbReference type="AlphaFoldDB" id="A0A0A9ACP8"/>
<evidence type="ECO:0000313" key="1">
    <source>
        <dbReference type="EMBL" id="JAD47678.1"/>
    </source>
</evidence>
<accession>A0A0A9ACP8</accession>
<organism evidence="1">
    <name type="scientific">Arundo donax</name>
    <name type="common">Giant reed</name>
    <name type="synonym">Donax arundinaceus</name>
    <dbReference type="NCBI Taxonomy" id="35708"/>
    <lineage>
        <taxon>Eukaryota</taxon>
        <taxon>Viridiplantae</taxon>
        <taxon>Streptophyta</taxon>
        <taxon>Embryophyta</taxon>
        <taxon>Tracheophyta</taxon>
        <taxon>Spermatophyta</taxon>
        <taxon>Magnoliopsida</taxon>
        <taxon>Liliopsida</taxon>
        <taxon>Poales</taxon>
        <taxon>Poaceae</taxon>
        <taxon>PACMAD clade</taxon>
        <taxon>Arundinoideae</taxon>
        <taxon>Arundineae</taxon>
        <taxon>Arundo</taxon>
    </lineage>
</organism>
<dbReference type="EMBL" id="GBRH01250217">
    <property type="protein sequence ID" value="JAD47678.1"/>
    <property type="molecule type" value="Transcribed_RNA"/>
</dbReference>
<protein>
    <submittedName>
        <fullName evidence="1">Uncharacterized protein</fullName>
    </submittedName>
</protein>
<reference evidence="1" key="2">
    <citation type="journal article" date="2015" name="Data Brief">
        <title>Shoot transcriptome of the giant reed, Arundo donax.</title>
        <authorList>
            <person name="Barrero R.A."/>
            <person name="Guerrero F.D."/>
            <person name="Moolhuijzen P."/>
            <person name="Goolsby J.A."/>
            <person name="Tidwell J."/>
            <person name="Bellgard S.E."/>
            <person name="Bellgard M.I."/>
        </authorList>
    </citation>
    <scope>NUCLEOTIDE SEQUENCE</scope>
    <source>
        <tissue evidence="1">Shoot tissue taken approximately 20 cm above the soil surface</tissue>
    </source>
</reference>
<proteinExistence type="predicted"/>
<sequence>MTLINLFLVPTYIFQTNDMNIFSTLGEV</sequence>
<reference evidence="1" key="1">
    <citation type="submission" date="2014-09" db="EMBL/GenBank/DDBJ databases">
        <authorList>
            <person name="Magalhaes I.L.F."/>
            <person name="Oliveira U."/>
            <person name="Santos F.R."/>
            <person name="Vidigal T.H.D.A."/>
            <person name="Brescovit A.D."/>
            <person name="Santos A.J."/>
        </authorList>
    </citation>
    <scope>NUCLEOTIDE SEQUENCE</scope>
    <source>
        <tissue evidence="1">Shoot tissue taken approximately 20 cm above the soil surface</tissue>
    </source>
</reference>
<name>A0A0A9ACP8_ARUDO</name>